<keyword evidence="3" id="KW-1185">Reference proteome</keyword>
<feature type="compositionally biased region" description="Basic and acidic residues" evidence="1">
    <location>
        <begin position="284"/>
        <end position="294"/>
    </location>
</feature>
<feature type="compositionally biased region" description="Polar residues" evidence="1">
    <location>
        <begin position="553"/>
        <end position="573"/>
    </location>
</feature>
<evidence type="ECO:0000313" key="2">
    <source>
        <dbReference type="EMBL" id="KAL2612097.1"/>
    </source>
</evidence>
<gene>
    <name evidence="2" type="ORF">R1flu_023789</name>
</gene>
<reference evidence="2 3" key="1">
    <citation type="submission" date="2024-09" db="EMBL/GenBank/DDBJ databases">
        <title>Chromosome-scale assembly of Riccia fluitans.</title>
        <authorList>
            <person name="Paukszto L."/>
            <person name="Sawicki J."/>
            <person name="Karawczyk K."/>
            <person name="Piernik-Szablinska J."/>
            <person name="Szczecinska M."/>
            <person name="Mazdziarz M."/>
        </authorList>
    </citation>
    <scope>NUCLEOTIDE SEQUENCE [LARGE SCALE GENOMIC DNA]</scope>
    <source>
        <strain evidence="2">Rf_01</strain>
        <tissue evidence="2">Aerial parts of the thallus</tissue>
    </source>
</reference>
<feature type="compositionally biased region" description="Acidic residues" evidence="1">
    <location>
        <begin position="41"/>
        <end position="54"/>
    </location>
</feature>
<feature type="compositionally biased region" description="Basic and acidic residues" evidence="1">
    <location>
        <begin position="455"/>
        <end position="464"/>
    </location>
</feature>
<organism evidence="2 3">
    <name type="scientific">Riccia fluitans</name>
    <dbReference type="NCBI Taxonomy" id="41844"/>
    <lineage>
        <taxon>Eukaryota</taxon>
        <taxon>Viridiplantae</taxon>
        <taxon>Streptophyta</taxon>
        <taxon>Embryophyta</taxon>
        <taxon>Marchantiophyta</taxon>
        <taxon>Marchantiopsida</taxon>
        <taxon>Marchantiidae</taxon>
        <taxon>Marchantiales</taxon>
        <taxon>Ricciaceae</taxon>
        <taxon>Riccia</taxon>
    </lineage>
</organism>
<feature type="compositionally biased region" description="Polar residues" evidence="1">
    <location>
        <begin position="83"/>
        <end position="101"/>
    </location>
</feature>
<sequence>MGEAEDSSQEKKSVISKMKEKMSKTKDKLKTKIKSRKGTDGGEDETENDDDAEVDATSLLETPSHGYSTDGAYVNHGKPLNSLGVNQSNRDGTYSTQGSKQSQKDFDSPLGSSKDELNGKSDDFVSVPTDYSSPLASVDAIMPPPIISPESASDLGEISANNLGEIPEKPKEEEEVVATEAPTHDELRSDASFGSFGDTSQDKLSLSNQKKDMEPLERDSMSQELGDESKEIKFSRNPSGGITKKEPTEESQQSFTKQAHEESPSGETSKGGKDLPAGLTSRGPDSKRPLRDPDVEMPVPEAAQFTESMFSSTDADDLRDTKKSAGVRQSDESQGSGVSGRDFNDQEMNMAPSNTETNLSREDQRQENLEPEGEEEKFRDPELDESSLKEQKSDLSERFVGEQEQFHDPELDESSLKRQQSGLTEPLVSEQEQFHDPELDESSLKKEIPSSADTDFSREEKDLSAEEDDDFNSDEREEQNVKGQGIWSSATTALGSALGAVVTKAGIYPADDKEPSDDISPAAGDDESPEEEGKSWMHRGTEKRRHNLPPITPQNSSVESLDQEDSSPPQSWISKAVGAIYGQPNKKEDKIEEENELEEEDAAYKR</sequence>
<evidence type="ECO:0000256" key="1">
    <source>
        <dbReference type="SAM" id="MobiDB-lite"/>
    </source>
</evidence>
<name>A0ABD1XT07_9MARC</name>
<feature type="compositionally biased region" description="Polar residues" evidence="1">
    <location>
        <begin position="197"/>
        <end position="208"/>
    </location>
</feature>
<feature type="compositionally biased region" description="Basic and acidic residues" evidence="1">
    <location>
        <begin position="432"/>
        <end position="448"/>
    </location>
</feature>
<feature type="region of interest" description="Disordered" evidence="1">
    <location>
        <begin position="1"/>
        <end position="486"/>
    </location>
</feature>
<feature type="compositionally biased region" description="Acidic residues" evidence="1">
    <location>
        <begin position="465"/>
        <end position="477"/>
    </location>
</feature>
<accession>A0ABD1XT07</accession>
<protein>
    <submittedName>
        <fullName evidence="2">Uncharacterized protein</fullName>
    </submittedName>
</protein>
<dbReference type="EMBL" id="JBHFFA010000007">
    <property type="protein sequence ID" value="KAL2612097.1"/>
    <property type="molecule type" value="Genomic_DNA"/>
</dbReference>
<feature type="compositionally biased region" description="Basic and acidic residues" evidence="1">
    <location>
        <begin position="8"/>
        <end position="30"/>
    </location>
</feature>
<proteinExistence type="predicted"/>
<feature type="compositionally biased region" description="Basic and acidic residues" evidence="1">
    <location>
        <begin position="102"/>
        <end position="123"/>
    </location>
</feature>
<dbReference type="AlphaFoldDB" id="A0ABD1XT07"/>
<feature type="compositionally biased region" description="Basic and acidic residues" evidence="1">
    <location>
        <begin position="376"/>
        <end position="409"/>
    </location>
</feature>
<evidence type="ECO:0000313" key="3">
    <source>
        <dbReference type="Proteomes" id="UP001605036"/>
    </source>
</evidence>
<dbReference type="Proteomes" id="UP001605036">
    <property type="component" value="Unassembled WGS sequence"/>
</dbReference>
<feature type="region of interest" description="Disordered" evidence="1">
    <location>
        <begin position="507"/>
        <end position="606"/>
    </location>
</feature>
<feature type="compositionally biased region" description="Basic and acidic residues" evidence="1">
    <location>
        <begin position="209"/>
        <end position="234"/>
    </location>
</feature>
<feature type="compositionally biased region" description="Acidic residues" evidence="1">
    <location>
        <begin position="591"/>
        <end position="606"/>
    </location>
</feature>
<comment type="caution">
    <text evidence="2">The sequence shown here is derived from an EMBL/GenBank/DDBJ whole genome shotgun (WGS) entry which is preliminary data.</text>
</comment>
<feature type="compositionally biased region" description="Basic and acidic residues" evidence="1">
    <location>
        <begin position="359"/>
        <end position="368"/>
    </location>
</feature>